<keyword evidence="7" id="KW-0333">Golgi apparatus</keyword>
<comment type="subcellular location">
    <subcellularLocation>
        <location evidence="1">Golgi apparatus membrane</location>
        <topology evidence="1">Single-pass type IV membrane protein</topology>
    </subcellularLocation>
</comment>
<comment type="caution">
    <text evidence="13">The sequence shown here is derived from an EMBL/GenBank/DDBJ whole genome shotgun (WGS) entry which is preliminary data.</text>
</comment>
<dbReference type="AlphaFoldDB" id="A0AAI9SX75"/>
<sequence>MFRDRTKLFLSYRRTITRDEPNSRLRNPFSDEIGNEDEDMLTSEQDNLILSSRKHQNRQQQSKSKLRQDIEMKPIIPTQFEIAKDLDIHLNVISKQTQDLQSLYKQLIIINKSQAKKEIESQIEESNYQILKNFEKCYIAIKKFEYLAKNYSRLKIDYSAQDLEVLNNMKKNYANKIQQHLIVFRNLQSNYMNFLRDDDDEFDLLINEKRNEQLQKTQHVANNATTSTAEEFSKELLQTQTQMQQQNQDMSYLEQREKEINKLAMGILEISTIFKEMESMVIDQGTILDRIDYNLTSTVQDLQSSDKELIRARTYQKRTTKCKIIFFLVLCVFALLMIFILRPSSHTKIIEKPTEKPEDKKPTNEVNHPDAPLDDGS</sequence>
<dbReference type="GO" id="GO:0000149">
    <property type="term" value="F:SNARE binding"/>
    <property type="evidence" value="ECO:0007669"/>
    <property type="project" value="TreeGrafter"/>
</dbReference>
<organism evidence="13 14">
    <name type="scientific">Candida oxycetoniae</name>
    <dbReference type="NCBI Taxonomy" id="497107"/>
    <lineage>
        <taxon>Eukaryota</taxon>
        <taxon>Fungi</taxon>
        <taxon>Dikarya</taxon>
        <taxon>Ascomycota</taxon>
        <taxon>Saccharomycotina</taxon>
        <taxon>Pichiomycetes</taxon>
        <taxon>Debaryomycetaceae</taxon>
        <taxon>Candida/Lodderomyces clade</taxon>
        <taxon>Candida</taxon>
    </lineage>
</organism>
<dbReference type="Gene3D" id="1.20.58.70">
    <property type="match status" value="1"/>
</dbReference>
<evidence type="ECO:0000259" key="12">
    <source>
        <dbReference type="PROSITE" id="PS50192"/>
    </source>
</evidence>
<dbReference type="GO" id="GO:0006886">
    <property type="term" value="P:intracellular protein transport"/>
    <property type="evidence" value="ECO:0007669"/>
    <property type="project" value="InterPro"/>
</dbReference>
<dbReference type="CDD" id="cd15845">
    <property type="entry name" value="SNARE_syntaxin16"/>
    <property type="match status" value="1"/>
</dbReference>
<dbReference type="PROSITE" id="PS00914">
    <property type="entry name" value="SYNTAXIN"/>
    <property type="match status" value="1"/>
</dbReference>
<dbReference type="PANTHER" id="PTHR19957">
    <property type="entry name" value="SYNTAXIN"/>
    <property type="match status" value="1"/>
</dbReference>
<evidence type="ECO:0000256" key="7">
    <source>
        <dbReference type="ARBA" id="ARBA00023034"/>
    </source>
</evidence>
<dbReference type="GeneID" id="73380431"/>
<evidence type="ECO:0000313" key="14">
    <source>
        <dbReference type="Proteomes" id="UP001202479"/>
    </source>
</evidence>
<keyword evidence="6 11" id="KW-1133">Transmembrane helix</keyword>
<dbReference type="EMBL" id="JAHUZD010000103">
    <property type="protein sequence ID" value="KAI3404417.2"/>
    <property type="molecule type" value="Genomic_DNA"/>
</dbReference>
<evidence type="ECO:0000256" key="5">
    <source>
        <dbReference type="ARBA" id="ARBA00022927"/>
    </source>
</evidence>
<keyword evidence="14" id="KW-1185">Reference proteome</keyword>
<evidence type="ECO:0000256" key="11">
    <source>
        <dbReference type="SAM" id="Phobius"/>
    </source>
</evidence>
<evidence type="ECO:0000256" key="6">
    <source>
        <dbReference type="ARBA" id="ARBA00022989"/>
    </source>
</evidence>
<dbReference type="GO" id="GO:0031201">
    <property type="term" value="C:SNARE complex"/>
    <property type="evidence" value="ECO:0007669"/>
    <property type="project" value="TreeGrafter"/>
</dbReference>
<dbReference type="InterPro" id="IPR045242">
    <property type="entry name" value="Syntaxin"/>
</dbReference>
<keyword evidence="3" id="KW-0813">Transport</keyword>
<accession>A0AAI9SX75</accession>
<dbReference type="Pfam" id="PF05739">
    <property type="entry name" value="SNARE"/>
    <property type="match status" value="1"/>
</dbReference>
<dbReference type="InterPro" id="IPR010989">
    <property type="entry name" value="SNARE"/>
</dbReference>
<name>A0AAI9SX75_9ASCO</name>
<feature type="transmembrane region" description="Helical" evidence="11">
    <location>
        <begin position="324"/>
        <end position="341"/>
    </location>
</feature>
<dbReference type="GO" id="GO:0048278">
    <property type="term" value="P:vesicle docking"/>
    <property type="evidence" value="ECO:0007669"/>
    <property type="project" value="TreeGrafter"/>
</dbReference>
<evidence type="ECO:0000256" key="10">
    <source>
        <dbReference type="SAM" id="MobiDB-lite"/>
    </source>
</evidence>
<dbReference type="SUPFAM" id="SSF47661">
    <property type="entry name" value="t-snare proteins"/>
    <property type="match status" value="1"/>
</dbReference>
<keyword evidence="9 11" id="KW-0472">Membrane</keyword>
<evidence type="ECO:0000256" key="1">
    <source>
        <dbReference type="ARBA" id="ARBA00004409"/>
    </source>
</evidence>
<comment type="similarity">
    <text evidence="2">Belongs to the syntaxin family.</text>
</comment>
<protein>
    <submittedName>
        <fullName evidence="13">Tlg2</fullName>
    </submittedName>
</protein>
<evidence type="ECO:0000256" key="2">
    <source>
        <dbReference type="ARBA" id="ARBA00009063"/>
    </source>
</evidence>
<dbReference type="RefSeq" id="XP_049180162.1">
    <property type="nucleotide sequence ID" value="XM_049324084.1"/>
</dbReference>
<dbReference type="PROSITE" id="PS50192">
    <property type="entry name" value="T_SNARE"/>
    <property type="match status" value="1"/>
</dbReference>
<gene>
    <name evidence="13" type="ORF">KGF56_002814</name>
</gene>
<dbReference type="GO" id="GO:0005484">
    <property type="term" value="F:SNAP receptor activity"/>
    <property type="evidence" value="ECO:0007669"/>
    <property type="project" value="InterPro"/>
</dbReference>
<evidence type="ECO:0000313" key="13">
    <source>
        <dbReference type="EMBL" id="KAI3404417.2"/>
    </source>
</evidence>
<evidence type="ECO:0000256" key="9">
    <source>
        <dbReference type="ARBA" id="ARBA00023136"/>
    </source>
</evidence>
<feature type="region of interest" description="Disordered" evidence="10">
    <location>
        <begin position="350"/>
        <end position="377"/>
    </location>
</feature>
<dbReference type="InterPro" id="IPR000727">
    <property type="entry name" value="T_SNARE_dom"/>
</dbReference>
<evidence type="ECO:0000256" key="3">
    <source>
        <dbReference type="ARBA" id="ARBA00022448"/>
    </source>
</evidence>
<dbReference type="InterPro" id="IPR006012">
    <property type="entry name" value="Syntaxin/epimorphin_CS"/>
</dbReference>
<dbReference type="GO" id="GO:0006906">
    <property type="term" value="P:vesicle fusion"/>
    <property type="evidence" value="ECO:0007669"/>
    <property type="project" value="TreeGrafter"/>
</dbReference>
<reference evidence="13" key="1">
    <citation type="journal article" date="2022" name="DNA Res.">
        <title>Genome analysis of five recently described species of the CUG-Ser clade uncovers Candida theae as a new hybrid lineage with pathogenic potential in the Candida parapsilosis species complex.</title>
        <authorList>
            <person name="Mixao V."/>
            <person name="Del Olmo V."/>
            <person name="Hegedusova E."/>
            <person name="Saus E."/>
            <person name="Pryszcz L."/>
            <person name="Cillingova A."/>
            <person name="Nosek J."/>
            <person name="Gabaldon T."/>
        </authorList>
    </citation>
    <scope>NUCLEOTIDE SEQUENCE</scope>
    <source>
        <strain evidence="13">CBS 10844</strain>
    </source>
</reference>
<keyword evidence="4 11" id="KW-0812">Transmembrane</keyword>
<keyword evidence="8" id="KW-0175">Coiled coil</keyword>
<dbReference type="Proteomes" id="UP001202479">
    <property type="component" value="Unassembled WGS sequence"/>
</dbReference>
<proteinExistence type="inferred from homology"/>
<evidence type="ECO:0000256" key="4">
    <source>
        <dbReference type="ARBA" id="ARBA00022692"/>
    </source>
</evidence>
<evidence type="ECO:0000256" key="8">
    <source>
        <dbReference type="ARBA" id="ARBA00023054"/>
    </source>
</evidence>
<dbReference type="GO" id="GO:0000139">
    <property type="term" value="C:Golgi membrane"/>
    <property type="evidence" value="ECO:0007669"/>
    <property type="project" value="UniProtKB-SubCell"/>
</dbReference>
<feature type="domain" description="T-SNARE coiled-coil homology" evidence="12">
    <location>
        <begin position="250"/>
        <end position="312"/>
    </location>
</feature>
<feature type="compositionally biased region" description="Basic and acidic residues" evidence="10">
    <location>
        <begin position="350"/>
        <end position="363"/>
    </location>
</feature>
<keyword evidence="5" id="KW-0653">Protein transport</keyword>
<dbReference type="PANTHER" id="PTHR19957:SF83">
    <property type="entry name" value="SYNTAXIN-16"/>
    <property type="match status" value="1"/>
</dbReference>
<dbReference type="SMART" id="SM00397">
    <property type="entry name" value="t_SNARE"/>
    <property type="match status" value="1"/>
</dbReference>